<dbReference type="InterPro" id="IPR024370">
    <property type="entry name" value="PBP_domain"/>
</dbReference>
<evidence type="ECO:0000256" key="4">
    <source>
        <dbReference type="ARBA" id="ARBA00021889"/>
    </source>
</evidence>
<evidence type="ECO:0000256" key="6">
    <source>
        <dbReference type="ARBA" id="ARBA00022592"/>
    </source>
</evidence>
<dbReference type="InterPro" id="IPR005673">
    <property type="entry name" value="ABC_phos-bd_PstS"/>
</dbReference>
<comment type="subunit">
    <text evidence="3">The complex is composed of two ATP-binding proteins (PstB), two transmembrane proteins (PstC and PstA) and a solute-binding protein (PstS).</text>
</comment>
<dbReference type="PANTHER" id="PTHR42996:SF1">
    <property type="entry name" value="PHOSPHATE-BINDING PROTEIN PSTS"/>
    <property type="match status" value="1"/>
</dbReference>
<dbReference type="GO" id="GO:0035435">
    <property type="term" value="P:phosphate ion transmembrane transport"/>
    <property type="evidence" value="ECO:0007669"/>
    <property type="project" value="InterPro"/>
</dbReference>
<reference evidence="8" key="1">
    <citation type="submission" date="2015-11" db="EMBL/GenBank/DDBJ databases">
        <authorList>
            <person name="Zhang Y."/>
            <person name="Guo Z."/>
        </authorList>
    </citation>
    <scope>NUCLEOTIDE SEQUENCE</scope>
    <source>
        <strain evidence="8">BN30871</strain>
    </source>
</reference>
<evidence type="ECO:0000256" key="1">
    <source>
        <dbReference type="ARBA" id="ARBA00002841"/>
    </source>
</evidence>
<gene>
    <name evidence="8" type="primary">pstS</name>
    <name evidence="8" type="ORF">BN3087_80001</name>
</gene>
<organism evidence="8">
    <name type="scientific">Sulfurovum sp. enrichment culture clone C5</name>
    <dbReference type="NCBI Taxonomy" id="497650"/>
    <lineage>
        <taxon>Bacteria</taxon>
        <taxon>Pseudomonadati</taxon>
        <taxon>Campylobacterota</taxon>
        <taxon>Epsilonproteobacteria</taxon>
        <taxon>Campylobacterales</taxon>
        <taxon>Sulfurovaceae</taxon>
        <taxon>Sulfurovum</taxon>
        <taxon>environmental samples</taxon>
    </lineage>
</organism>
<dbReference type="EMBL" id="FAXN01000084">
    <property type="protein sequence ID" value="CUV66352.1"/>
    <property type="molecule type" value="Genomic_DNA"/>
</dbReference>
<keyword evidence="5" id="KW-0813">Transport</keyword>
<feature type="domain" description="PBP" evidence="7">
    <location>
        <begin position="10"/>
        <end position="222"/>
    </location>
</feature>
<comment type="function">
    <text evidence="1">Part of the ABC transporter complex PstSACB involved in phosphate import.</text>
</comment>
<evidence type="ECO:0000256" key="5">
    <source>
        <dbReference type="ARBA" id="ARBA00022448"/>
    </source>
</evidence>
<protein>
    <recommendedName>
        <fullName evidence="4">Phosphate-binding protein PstS</fullName>
    </recommendedName>
</protein>
<keyword evidence="6" id="KW-0592">Phosphate transport</keyword>
<evidence type="ECO:0000313" key="8">
    <source>
        <dbReference type="EMBL" id="CUV66352.1"/>
    </source>
</evidence>
<dbReference type="Pfam" id="PF12849">
    <property type="entry name" value="PBP_like_2"/>
    <property type="match status" value="1"/>
</dbReference>
<dbReference type="NCBIfam" id="TIGR00975">
    <property type="entry name" value="3a0107s03"/>
    <property type="match status" value="1"/>
</dbReference>
<dbReference type="PANTHER" id="PTHR42996">
    <property type="entry name" value="PHOSPHATE-BINDING PROTEIN PSTS"/>
    <property type="match status" value="1"/>
</dbReference>
<dbReference type="SUPFAM" id="SSF53850">
    <property type="entry name" value="Periplasmic binding protein-like II"/>
    <property type="match status" value="1"/>
</dbReference>
<dbReference type="InterPro" id="IPR050962">
    <property type="entry name" value="Phosphate-bind_PstS"/>
</dbReference>
<sequence length="254" mass="26800">MTKGELASSNLVQIPSVIGAITMSYNIPGVKGLKLSREAIAAIALGKVNFWDDAIIASANPGVKLPHQKVTFVHRADGSGTTFNFTYHLSMISPEWRSSFGADKSINWPGKQHIGGKTNTGVAALIKQTPYSIGYVDFADARSNGLSMASVQNAKGQFIAPSVAAFKAAASGANFNPAKDFYAVITNPKGVGAYPMVAATYILIPKDAAKSKEVAKFFRWSIDKGDGVAANLGFVPLTPDVAAKINSYLNSKGL</sequence>
<comment type="similarity">
    <text evidence="2">Belongs to the PstS family.</text>
</comment>
<evidence type="ECO:0000256" key="3">
    <source>
        <dbReference type="ARBA" id="ARBA00011529"/>
    </source>
</evidence>
<accession>A0A0S4XPY8</accession>
<dbReference type="GO" id="GO:0043190">
    <property type="term" value="C:ATP-binding cassette (ABC) transporter complex"/>
    <property type="evidence" value="ECO:0007669"/>
    <property type="project" value="InterPro"/>
</dbReference>
<dbReference type="AlphaFoldDB" id="A0A0S4XPY8"/>
<evidence type="ECO:0000259" key="7">
    <source>
        <dbReference type="Pfam" id="PF12849"/>
    </source>
</evidence>
<evidence type="ECO:0000256" key="2">
    <source>
        <dbReference type="ARBA" id="ARBA00008725"/>
    </source>
</evidence>
<dbReference type="GO" id="GO:0042301">
    <property type="term" value="F:phosphate ion binding"/>
    <property type="evidence" value="ECO:0007669"/>
    <property type="project" value="InterPro"/>
</dbReference>
<proteinExistence type="inferred from homology"/>
<dbReference type="CDD" id="cd13565">
    <property type="entry name" value="PBP2_PstS"/>
    <property type="match status" value="1"/>
</dbReference>
<dbReference type="Gene3D" id="3.40.190.10">
    <property type="entry name" value="Periplasmic binding protein-like II"/>
    <property type="match status" value="2"/>
</dbReference>
<name>A0A0S4XPY8_9BACT</name>